<dbReference type="OrthoDB" id="9806180at2"/>
<dbReference type="PANTHER" id="PTHR48081:SF8">
    <property type="entry name" value="ALPHA_BETA HYDROLASE FOLD-3 DOMAIN-CONTAINING PROTEIN-RELATED"/>
    <property type="match status" value="1"/>
</dbReference>
<evidence type="ECO:0000259" key="3">
    <source>
        <dbReference type="Pfam" id="PF07859"/>
    </source>
</evidence>
<dbReference type="GO" id="GO:0016787">
    <property type="term" value="F:hydrolase activity"/>
    <property type="evidence" value="ECO:0007669"/>
    <property type="project" value="UniProtKB-KW"/>
</dbReference>
<evidence type="ECO:0000256" key="1">
    <source>
        <dbReference type="ARBA" id="ARBA00010515"/>
    </source>
</evidence>
<dbReference type="InterPro" id="IPR029058">
    <property type="entry name" value="AB_hydrolase_fold"/>
</dbReference>
<dbReference type="Pfam" id="PF07859">
    <property type="entry name" value="Abhydrolase_3"/>
    <property type="match status" value="1"/>
</dbReference>
<dbReference type="InterPro" id="IPR002168">
    <property type="entry name" value="Lipase_GDXG_HIS_AS"/>
</dbReference>
<dbReference type="Proteomes" id="UP000242957">
    <property type="component" value="Unassembled WGS sequence"/>
</dbReference>
<sequence length="320" mass="35001">MSLHPELTAFLDLVDAGRESGRKALHELAPAAARADFEQASAGLRWPWPQQVERRDLSFRARDGAEVGARLYLPRSAEAPRQWPLLVYFHGGGFVVGSLDSHDGVCAELAWRTPCAVLSVDYRLAPQHRFPTALEDAEDALAWLREEGAALGLDTERVAFGGDSAGATIATVLAIQAARAECPAIRPRLQLLCYPITDASRVSGSAELFDEGYLLEAETLEWFYSQYQRGVEDRRDWRFSPLLCDELSGCAPAFVGLAQFDPLLDEGRAYAGRLREAGVAVTLREYAGTTHDFLRMATVMPGIGEIHGEIAAQLAAALYP</sequence>
<dbReference type="InterPro" id="IPR013094">
    <property type="entry name" value="AB_hydrolase_3"/>
</dbReference>
<dbReference type="InterPro" id="IPR050300">
    <property type="entry name" value="GDXG_lipolytic_enzyme"/>
</dbReference>
<name>A0A1H0HWQ6_9PSED</name>
<dbReference type="RefSeq" id="WP_084311277.1">
    <property type="nucleotide sequence ID" value="NZ_FNIJ01000009.1"/>
</dbReference>
<feature type="domain" description="Alpha/beta hydrolase fold-3" evidence="3">
    <location>
        <begin position="86"/>
        <end position="294"/>
    </location>
</feature>
<organism evidence="4 5">
    <name type="scientific">Pseudomonas jinjuensis</name>
    <dbReference type="NCBI Taxonomy" id="198616"/>
    <lineage>
        <taxon>Bacteria</taxon>
        <taxon>Pseudomonadati</taxon>
        <taxon>Pseudomonadota</taxon>
        <taxon>Gammaproteobacteria</taxon>
        <taxon>Pseudomonadales</taxon>
        <taxon>Pseudomonadaceae</taxon>
        <taxon>Pseudomonas</taxon>
    </lineage>
</organism>
<dbReference type="PANTHER" id="PTHR48081">
    <property type="entry name" value="AB HYDROLASE SUPERFAMILY PROTEIN C4A8.06C"/>
    <property type="match status" value="1"/>
</dbReference>
<keyword evidence="5" id="KW-1185">Reference proteome</keyword>
<dbReference type="PROSITE" id="PS01173">
    <property type="entry name" value="LIPASE_GDXG_HIS"/>
    <property type="match status" value="1"/>
</dbReference>
<accession>A0A1H0HWQ6</accession>
<dbReference type="AlphaFoldDB" id="A0A1H0HWQ6"/>
<reference evidence="5" key="1">
    <citation type="submission" date="2016-10" db="EMBL/GenBank/DDBJ databases">
        <authorList>
            <person name="Varghese N."/>
            <person name="Submissions S."/>
        </authorList>
    </citation>
    <scope>NUCLEOTIDE SEQUENCE [LARGE SCALE GENOMIC DNA]</scope>
    <source>
        <strain evidence="5">JCM 21621</strain>
    </source>
</reference>
<dbReference type="Gene3D" id="3.40.50.1820">
    <property type="entry name" value="alpha/beta hydrolase"/>
    <property type="match status" value="1"/>
</dbReference>
<evidence type="ECO:0000256" key="2">
    <source>
        <dbReference type="ARBA" id="ARBA00022801"/>
    </source>
</evidence>
<dbReference type="SUPFAM" id="SSF53474">
    <property type="entry name" value="alpha/beta-Hydrolases"/>
    <property type="match status" value="1"/>
</dbReference>
<evidence type="ECO:0000313" key="5">
    <source>
        <dbReference type="Proteomes" id="UP000242957"/>
    </source>
</evidence>
<proteinExistence type="inferred from homology"/>
<gene>
    <name evidence="4" type="ORF">SAMN05216193_10944</name>
</gene>
<comment type="similarity">
    <text evidence="1">Belongs to the 'GDXG' lipolytic enzyme family.</text>
</comment>
<evidence type="ECO:0000313" key="4">
    <source>
        <dbReference type="EMBL" id="SDO23619.1"/>
    </source>
</evidence>
<keyword evidence="2" id="KW-0378">Hydrolase</keyword>
<dbReference type="STRING" id="198616.SAMN05216193_10944"/>
<dbReference type="EMBL" id="FNIJ01000009">
    <property type="protein sequence ID" value="SDO23619.1"/>
    <property type="molecule type" value="Genomic_DNA"/>
</dbReference>
<protein>
    <submittedName>
        <fullName evidence="4">Acetyl esterase</fullName>
    </submittedName>
</protein>